<dbReference type="PROSITE" id="PS51194">
    <property type="entry name" value="HELICASE_CTER"/>
    <property type="match status" value="1"/>
</dbReference>
<dbReference type="PANTHER" id="PTHR45685:SF1">
    <property type="entry name" value="HELICASE SRCAP"/>
    <property type="match status" value="1"/>
</dbReference>
<dbReference type="PROSITE" id="PS51192">
    <property type="entry name" value="HELICASE_ATP_BIND_1"/>
    <property type="match status" value="1"/>
</dbReference>
<comment type="function">
    <text evidence="15">Catalytic component of the SWR1 complex which mediates the ATP-dependent exchange of histone H2A for the H2A variant HZT1 leading to transcriptional regulation of selected genes by chromatin remodeling.</text>
</comment>
<dbReference type="Pfam" id="PF07529">
    <property type="entry name" value="HSA"/>
    <property type="match status" value="1"/>
</dbReference>
<dbReference type="InterPro" id="IPR014001">
    <property type="entry name" value="Helicase_ATP-bd"/>
</dbReference>
<keyword evidence="7" id="KW-0347">Helicase</keyword>
<dbReference type="InterPro" id="IPR027417">
    <property type="entry name" value="P-loop_NTPase"/>
</dbReference>
<evidence type="ECO:0000256" key="19">
    <source>
        <dbReference type="SAM" id="Coils"/>
    </source>
</evidence>
<dbReference type="SMART" id="SM00490">
    <property type="entry name" value="HELICc"/>
    <property type="match status" value="1"/>
</dbReference>
<proteinExistence type="inferred from homology"/>
<evidence type="ECO:0000256" key="17">
    <source>
        <dbReference type="ARBA" id="ARBA00047995"/>
    </source>
</evidence>
<feature type="compositionally biased region" description="Polar residues" evidence="20">
    <location>
        <begin position="567"/>
        <end position="578"/>
    </location>
</feature>
<evidence type="ECO:0000256" key="4">
    <source>
        <dbReference type="ARBA" id="ARBA00012551"/>
    </source>
</evidence>
<evidence type="ECO:0000256" key="14">
    <source>
        <dbReference type="ARBA" id="ARBA00023242"/>
    </source>
</evidence>
<dbReference type="Pfam" id="PF00271">
    <property type="entry name" value="Helicase_C"/>
    <property type="match status" value="1"/>
</dbReference>
<dbReference type="SMART" id="SM00487">
    <property type="entry name" value="DEXDc"/>
    <property type="match status" value="1"/>
</dbReference>
<evidence type="ECO:0000259" key="21">
    <source>
        <dbReference type="PROSITE" id="PS51192"/>
    </source>
</evidence>
<feature type="compositionally biased region" description="Acidic residues" evidence="20">
    <location>
        <begin position="386"/>
        <end position="397"/>
    </location>
</feature>
<evidence type="ECO:0000256" key="11">
    <source>
        <dbReference type="ARBA" id="ARBA00023125"/>
    </source>
</evidence>
<dbReference type="SUPFAM" id="SSF52540">
    <property type="entry name" value="P-loop containing nucleoside triphosphate hydrolases"/>
    <property type="match status" value="2"/>
</dbReference>
<dbReference type="GO" id="GO:0042393">
    <property type="term" value="F:histone binding"/>
    <property type="evidence" value="ECO:0007669"/>
    <property type="project" value="TreeGrafter"/>
</dbReference>
<feature type="region of interest" description="Disordered" evidence="20">
    <location>
        <begin position="502"/>
        <end position="591"/>
    </location>
</feature>
<protein>
    <recommendedName>
        <fullName evidence="16">Helicase SWR1</fullName>
        <ecNumber evidence="4">3.6.4.12</ecNumber>
    </recommendedName>
    <alternativeName>
        <fullName evidence="18">Helicase swr1</fullName>
    </alternativeName>
</protein>
<dbReference type="GO" id="GO:0003678">
    <property type="term" value="F:DNA helicase activity"/>
    <property type="evidence" value="ECO:0007669"/>
    <property type="project" value="UniProtKB-EC"/>
</dbReference>
<feature type="region of interest" description="Disordered" evidence="20">
    <location>
        <begin position="1360"/>
        <end position="1396"/>
    </location>
</feature>
<feature type="domain" description="Helicase C-terminal" evidence="22">
    <location>
        <begin position="1144"/>
        <end position="1294"/>
    </location>
</feature>
<keyword evidence="5" id="KW-0547">Nucleotide-binding</keyword>
<dbReference type="GO" id="GO:0016887">
    <property type="term" value="F:ATP hydrolysis activity"/>
    <property type="evidence" value="ECO:0007669"/>
    <property type="project" value="TreeGrafter"/>
</dbReference>
<evidence type="ECO:0000256" key="6">
    <source>
        <dbReference type="ARBA" id="ARBA00022801"/>
    </source>
</evidence>
<dbReference type="Gene3D" id="3.40.50.300">
    <property type="entry name" value="P-loop containing nucleotide triphosphate hydrolases"/>
    <property type="match status" value="1"/>
</dbReference>
<feature type="compositionally biased region" description="Low complexity" evidence="20">
    <location>
        <begin position="502"/>
        <end position="514"/>
    </location>
</feature>
<keyword evidence="13" id="KW-0804">Transcription</keyword>
<reference evidence="24 25" key="1">
    <citation type="submission" date="2016-08" db="EMBL/GenBank/DDBJ databases">
        <title>Whole genome shotgun sequence of Pichia membranifaciens KS47-1.</title>
        <authorList>
            <person name="Konishi M."/>
            <person name="Ishida M."/>
            <person name="Arakawa T."/>
            <person name="Kato Y."/>
            <person name="Horiuchi J."/>
        </authorList>
    </citation>
    <scope>NUCLEOTIDE SEQUENCE [LARGE SCALE GENOMIC DNA]</scope>
    <source>
        <strain evidence="24 25">KS47-1</strain>
    </source>
</reference>
<feature type="compositionally biased region" description="Basic and acidic residues" evidence="20">
    <location>
        <begin position="1434"/>
        <end position="1474"/>
    </location>
</feature>
<keyword evidence="9" id="KW-0156">Chromatin regulator</keyword>
<evidence type="ECO:0000256" key="7">
    <source>
        <dbReference type="ARBA" id="ARBA00022806"/>
    </source>
</evidence>
<feature type="compositionally biased region" description="Basic and acidic residues" evidence="20">
    <location>
        <begin position="1413"/>
        <end position="1428"/>
    </location>
</feature>
<evidence type="ECO:0000313" key="24">
    <source>
        <dbReference type="EMBL" id="GAV30597.1"/>
    </source>
</evidence>
<dbReference type="GO" id="GO:0003677">
    <property type="term" value="F:DNA binding"/>
    <property type="evidence" value="ECO:0007669"/>
    <property type="project" value="UniProtKB-KW"/>
</dbReference>
<dbReference type="InterPro" id="IPR038718">
    <property type="entry name" value="SNF2-like_sf"/>
</dbReference>
<evidence type="ECO:0000256" key="10">
    <source>
        <dbReference type="ARBA" id="ARBA00023015"/>
    </source>
</evidence>
<accession>A0A1Q2YM69</accession>
<dbReference type="Gene3D" id="1.20.120.850">
    <property type="entry name" value="SWI2/SNF2 ATPases, N-terminal domain"/>
    <property type="match status" value="1"/>
</dbReference>
<dbReference type="CDD" id="cd18003">
    <property type="entry name" value="DEXQc_SRCAP"/>
    <property type="match status" value="1"/>
</dbReference>
<dbReference type="GO" id="GO:0005524">
    <property type="term" value="F:ATP binding"/>
    <property type="evidence" value="ECO:0007669"/>
    <property type="project" value="UniProtKB-KW"/>
</dbReference>
<comment type="subcellular location">
    <subcellularLocation>
        <location evidence="1">Nucleus</location>
    </subcellularLocation>
</comment>
<dbReference type="InterPro" id="IPR049730">
    <property type="entry name" value="SNF2/RAD54-like_C"/>
</dbReference>
<keyword evidence="11" id="KW-0238">DNA-binding</keyword>
<comment type="catalytic activity">
    <reaction evidence="17">
        <text>ATP + H2O = ADP + phosphate + H(+)</text>
        <dbReference type="Rhea" id="RHEA:13065"/>
        <dbReference type="ChEBI" id="CHEBI:15377"/>
        <dbReference type="ChEBI" id="CHEBI:15378"/>
        <dbReference type="ChEBI" id="CHEBI:30616"/>
        <dbReference type="ChEBI" id="CHEBI:43474"/>
        <dbReference type="ChEBI" id="CHEBI:456216"/>
        <dbReference type="EC" id="3.6.4.12"/>
    </reaction>
</comment>
<feature type="compositionally biased region" description="Acidic residues" evidence="20">
    <location>
        <begin position="515"/>
        <end position="525"/>
    </location>
</feature>
<dbReference type="EMBL" id="BDGI01000191">
    <property type="protein sequence ID" value="GAV30597.1"/>
    <property type="molecule type" value="Genomic_DNA"/>
</dbReference>
<keyword evidence="14" id="KW-0539">Nucleus</keyword>
<evidence type="ECO:0000259" key="22">
    <source>
        <dbReference type="PROSITE" id="PS51194"/>
    </source>
</evidence>
<feature type="coiled-coil region" evidence="19">
    <location>
        <begin position="292"/>
        <end position="362"/>
    </location>
</feature>
<dbReference type="InterPro" id="IPR000330">
    <property type="entry name" value="SNF2_N"/>
</dbReference>
<dbReference type="CDD" id="cd18793">
    <property type="entry name" value="SF2_C_SNF"/>
    <property type="match status" value="1"/>
</dbReference>
<keyword evidence="25" id="KW-1185">Reference proteome</keyword>
<feature type="compositionally biased region" description="Acidic residues" evidence="20">
    <location>
        <begin position="1475"/>
        <end position="1493"/>
    </location>
</feature>
<dbReference type="Proteomes" id="UP000186136">
    <property type="component" value="Unassembled WGS sequence"/>
</dbReference>
<evidence type="ECO:0000256" key="18">
    <source>
        <dbReference type="ARBA" id="ARBA00074297"/>
    </source>
</evidence>
<evidence type="ECO:0000256" key="2">
    <source>
        <dbReference type="ARBA" id="ARBA00009220"/>
    </source>
</evidence>
<evidence type="ECO:0000256" key="9">
    <source>
        <dbReference type="ARBA" id="ARBA00022853"/>
    </source>
</evidence>
<keyword evidence="10" id="KW-0805">Transcription regulation</keyword>
<evidence type="ECO:0000256" key="1">
    <source>
        <dbReference type="ARBA" id="ARBA00004123"/>
    </source>
</evidence>
<evidence type="ECO:0000259" key="23">
    <source>
        <dbReference type="PROSITE" id="PS51204"/>
    </source>
</evidence>
<dbReference type="InterPro" id="IPR001650">
    <property type="entry name" value="Helicase_C-like"/>
</dbReference>
<comment type="caution">
    <text evidence="24">The sequence shown here is derived from an EMBL/GenBank/DDBJ whole genome shotgun (WGS) entry which is preliminary data.</text>
</comment>
<dbReference type="PANTHER" id="PTHR45685">
    <property type="entry name" value="HELICASE SRCAP-RELATED"/>
    <property type="match status" value="1"/>
</dbReference>
<evidence type="ECO:0000256" key="16">
    <source>
        <dbReference type="ARBA" id="ARBA00040599"/>
    </source>
</evidence>
<feature type="domain" description="Helicase ATP-binding" evidence="21">
    <location>
        <begin position="617"/>
        <end position="782"/>
    </location>
</feature>
<comment type="subunit">
    <text evidence="3">Component of the SWR1 chromatin-remodeling complex.</text>
</comment>
<evidence type="ECO:0000256" key="13">
    <source>
        <dbReference type="ARBA" id="ARBA00023163"/>
    </source>
</evidence>
<feature type="region of interest" description="Disordered" evidence="20">
    <location>
        <begin position="373"/>
        <end position="437"/>
    </location>
</feature>
<feature type="compositionally biased region" description="Low complexity" evidence="20">
    <location>
        <begin position="526"/>
        <end position="537"/>
    </location>
</feature>
<dbReference type="OrthoDB" id="372624at2759"/>
<dbReference type="EC" id="3.6.4.12" evidence="4"/>
<name>A0A1Q2YM69_9ASCO</name>
<gene>
    <name evidence="24" type="ORF">PMKS-004111</name>
</gene>
<keyword evidence="19" id="KW-0175">Coiled coil</keyword>
<dbReference type="PROSITE" id="PS51204">
    <property type="entry name" value="HSA"/>
    <property type="match status" value="1"/>
</dbReference>
<evidence type="ECO:0000256" key="15">
    <source>
        <dbReference type="ARBA" id="ARBA00037570"/>
    </source>
</evidence>
<organism evidence="24 25">
    <name type="scientific">Pichia membranifaciens</name>
    <dbReference type="NCBI Taxonomy" id="4926"/>
    <lineage>
        <taxon>Eukaryota</taxon>
        <taxon>Fungi</taxon>
        <taxon>Dikarya</taxon>
        <taxon>Ascomycota</taxon>
        <taxon>Saccharomycotina</taxon>
        <taxon>Pichiomycetes</taxon>
        <taxon>Pichiales</taxon>
        <taxon>Pichiaceae</taxon>
        <taxon>Pichia</taxon>
    </lineage>
</organism>
<dbReference type="FunFam" id="3.40.50.300:FF:000655">
    <property type="entry name" value="Protein PHOTOPERIOD-INDEPENDENT EARLY FLOWERING 1"/>
    <property type="match status" value="1"/>
</dbReference>
<dbReference type="InterPro" id="IPR014012">
    <property type="entry name" value="HSA_dom"/>
</dbReference>
<keyword evidence="8" id="KW-0067">ATP-binding</keyword>
<keyword evidence="12" id="KW-0010">Activator</keyword>
<dbReference type="GO" id="GO:0000812">
    <property type="term" value="C:Swr1 complex"/>
    <property type="evidence" value="ECO:0007669"/>
    <property type="project" value="TreeGrafter"/>
</dbReference>
<comment type="similarity">
    <text evidence="2">Belongs to the SNF2/RAD54 helicase family. SWR1 subfamily.</text>
</comment>
<feature type="region of interest" description="Disordered" evidence="20">
    <location>
        <begin position="1408"/>
        <end position="1497"/>
    </location>
</feature>
<dbReference type="GO" id="GO:0006338">
    <property type="term" value="P:chromatin remodeling"/>
    <property type="evidence" value="ECO:0007669"/>
    <property type="project" value="TreeGrafter"/>
</dbReference>
<evidence type="ECO:0000256" key="20">
    <source>
        <dbReference type="SAM" id="MobiDB-lite"/>
    </source>
</evidence>
<evidence type="ECO:0000256" key="5">
    <source>
        <dbReference type="ARBA" id="ARBA00022741"/>
    </source>
</evidence>
<keyword evidence="6" id="KW-0378">Hydrolase</keyword>
<evidence type="ECO:0000256" key="8">
    <source>
        <dbReference type="ARBA" id="ARBA00022840"/>
    </source>
</evidence>
<dbReference type="FunFam" id="3.40.50.10810:FF:000005">
    <property type="entry name" value="Photoperiod-independent early flowering 1"/>
    <property type="match status" value="1"/>
</dbReference>
<dbReference type="InterPro" id="IPR050520">
    <property type="entry name" value="INO80/SWR1_helicase"/>
</dbReference>
<dbReference type="Pfam" id="PF00176">
    <property type="entry name" value="SNF2-rel_dom"/>
    <property type="match status" value="1"/>
</dbReference>
<sequence>MSNKIPSTELKLLDLLTDSNILIDELYHLQNFQSITNYNPNPDNIILNKDSQSFVNFKNDLNLDIWPQPGKRLTRRISVDQNNVAAKLKNKLSFLLDSRIKDRLKLQSVDRKVIKHDNAKKRKLEVNSSSKTPKKFKLSKVVNLNLTVKPQIVTHPSHLPTHSFSSIDELFSSYRNVIEDPTPEMDAKDFEEYIKAQSMLVDKIKDAVNNKHLLYIDFNENLFKNVPSGMREPTMIKRNQNYNLNYYKPTETPFRMKNDLTHYDHLLAQGTKSSKLIHDLRTTKIQKCKRIAQMIEVHFKRLSQEKEKQEKEYKKKITRLARETAKEVKKKWLIAVKAYKILEERERERERLLKSKEQLSKILDHSTKVLGAQLIGKPSNDNSSVEPEENNAAEVDDSTTGTSNDEMSSSSDSEDEEDHEVNAANNISIPSHTEDDDNKLSLEELKEKYSFLDEPESQIADTVKKAHSTHSLSLLHNEKVGTKEGSKLCMIDQLDESERVTLLNNDSDSNSILNDESDSLSESESDTSSMSDFGSNSEPANAPNLRSLFSNNNISDSDDDESVYSDNVATETPSSSPEHTAETAVGADDDGIPDVTTPALLKGHLRPYQKLGLNWLASLYNNGTNGILADEMGLGKTIQTISLLSYLACEKNVWGPHLIVVPTSVMLNWEMEFKRFAPGFKVLTYYGSPQQRKEKRKGWNTPDTFHVCITSYQLVVHDQPIFRRKKWKYMILDEAHNIKNFKSQRWKALLNFNTEHRVLLTGTPLQNNIIELWSLLYFLMPSSKEGGITMPEGFADLMDFQQWFGKPVDKIIQQGGDDKETRETVNKLHQVLRPYLLRRLKQDVEKQMPAKHEHIVYCRLSKRQRLLYDDFMSRAQTKETLASGNFLSIINCLMQLRKVCNHPDLFEVRPILTSFAQEKSVASNFELQNHVVRSYLKHNSRETVDKSFINLISGLKRFDLETSYHLKTIKHLNASNIFENKIEELKKKVEGKVVEPDFNDLQIYYEYVLNKENADLLEMMRHRKYVNDFNCNKTQLISSSVIDILTLRKPRSHLNQLQRLSLVKNIETRCSLMKDILEKYAFVTPKAVCNNMNDLLYPADLQQELRYDSQTNIIENPFHQIQVKSSIAFPDKSLLQYDCGKLQKLAQLLHDLIPQGHRVLIFTQMSKVLDILELFLNYHGYTYMRLDGATRIEDRQLLTERFNNDSRVKCFILSTRAGGLGINLTGADTVIFYDSDWNPAIDKQCQDRCHRIGQTRDVHIYRFVSEYTIEANILKKAEQKKHLDNVVIQKGDFTTDYFSKLTVSELLGNETENKETNLENKVSSNGTLLKKGQDFTKALEMAEDAEDAKAAEIAMRESNVDVEDFSDSEKNPSLSVVETSELKPGSGKNSNTEGVEVETLARRIVARKGTRTYQDDVKQPNGKLHDSDGASNEKSQDDHSTVDNLDIKAGDKREQYGKASEQREREKVGEKHGEDDGEDEDDGDEDDVEDDDEIGHIDEYMIRFIAGGYYFD</sequence>
<dbReference type="Gene3D" id="3.40.50.10810">
    <property type="entry name" value="Tandem AAA-ATPase domain"/>
    <property type="match status" value="1"/>
</dbReference>
<evidence type="ECO:0000256" key="12">
    <source>
        <dbReference type="ARBA" id="ARBA00023159"/>
    </source>
</evidence>
<evidence type="ECO:0000256" key="3">
    <source>
        <dbReference type="ARBA" id="ARBA00011826"/>
    </source>
</evidence>
<evidence type="ECO:0000313" key="25">
    <source>
        <dbReference type="Proteomes" id="UP000186136"/>
    </source>
</evidence>
<feature type="domain" description="HSA" evidence="23">
    <location>
        <begin position="250"/>
        <end position="322"/>
    </location>
</feature>